<protein>
    <submittedName>
        <fullName evidence="3">Uncharacterized protein</fullName>
    </submittedName>
</protein>
<accession>A0A1E7FIH8</accession>
<dbReference type="Proteomes" id="UP000095751">
    <property type="component" value="Unassembled WGS sequence"/>
</dbReference>
<feature type="compositionally biased region" description="Basic residues" evidence="1">
    <location>
        <begin position="113"/>
        <end position="137"/>
    </location>
</feature>
<evidence type="ECO:0000313" key="4">
    <source>
        <dbReference type="Proteomes" id="UP000095751"/>
    </source>
</evidence>
<reference evidence="3 4" key="1">
    <citation type="submission" date="2016-09" db="EMBL/GenBank/DDBJ databases">
        <title>Extensive genetic diversity and differential bi-allelic expression allows diatom success in the polar Southern Ocean.</title>
        <authorList>
            <consortium name="DOE Joint Genome Institute"/>
            <person name="Mock T."/>
            <person name="Otillar R.P."/>
            <person name="Strauss J."/>
            <person name="Dupont C."/>
            <person name="Frickenhaus S."/>
            <person name="Maumus F."/>
            <person name="Mcmullan M."/>
            <person name="Sanges R."/>
            <person name="Schmutz J."/>
            <person name="Toseland A."/>
            <person name="Valas R."/>
            <person name="Veluchamy A."/>
            <person name="Ward B.J."/>
            <person name="Allen A."/>
            <person name="Barry K."/>
            <person name="Falciatore A."/>
            <person name="Ferrante M."/>
            <person name="Fortunato A.E."/>
            <person name="Gloeckner G."/>
            <person name="Gruber A."/>
            <person name="Hipkin R."/>
            <person name="Janech M."/>
            <person name="Kroth P."/>
            <person name="Leese F."/>
            <person name="Lindquist E."/>
            <person name="Lyon B.R."/>
            <person name="Martin J."/>
            <person name="Mayer C."/>
            <person name="Parker M."/>
            <person name="Quesneville H."/>
            <person name="Raymond J."/>
            <person name="Uhlig C."/>
            <person name="Valentin K.U."/>
            <person name="Worden A.Z."/>
            <person name="Armbrust E.V."/>
            <person name="Bowler C."/>
            <person name="Green B."/>
            <person name="Moulton V."/>
            <person name="Van Oosterhout C."/>
            <person name="Grigoriev I."/>
        </authorList>
    </citation>
    <scope>NUCLEOTIDE SEQUENCE [LARGE SCALE GENOMIC DNA]</scope>
    <source>
        <strain evidence="3 4">CCMP1102</strain>
    </source>
</reference>
<keyword evidence="4" id="KW-1185">Reference proteome</keyword>
<evidence type="ECO:0000256" key="2">
    <source>
        <dbReference type="SAM" id="SignalP"/>
    </source>
</evidence>
<dbReference type="AlphaFoldDB" id="A0A1E7FIH8"/>
<feature type="signal peptide" evidence="2">
    <location>
        <begin position="1"/>
        <end position="27"/>
    </location>
</feature>
<organism evidence="3 4">
    <name type="scientific">Fragilariopsis cylindrus CCMP1102</name>
    <dbReference type="NCBI Taxonomy" id="635003"/>
    <lineage>
        <taxon>Eukaryota</taxon>
        <taxon>Sar</taxon>
        <taxon>Stramenopiles</taxon>
        <taxon>Ochrophyta</taxon>
        <taxon>Bacillariophyta</taxon>
        <taxon>Bacillariophyceae</taxon>
        <taxon>Bacillariophycidae</taxon>
        <taxon>Bacillariales</taxon>
        <taxon>Bacillariaceae</taxon>
        <taxon>Fragilariopsis</taxon>
    </lineage>
</organism>
<feature type="region of interest" description="Disordered" evidence="1">
    <location>
        <begin position="87"/>
        <end position="186"/>
    </location>
</feature>
<name>A0A1E7FIH8_9STRA</name>
<feature type="region of interest" description="Disordered" evidence="1">
    <location>
        <begin position="266"/>
        <end position="289"/>
    </location>
</feature>
<dbReference type="KEGG" id="fcy:FRACYDRAFT_238413"/>
<evidence type="ECO:0000256" key="1">
    <source>
        <dbReference type="SAM" id="MobiDB-lite"/>
    </source>
</evidence>
<sequence>MMITSIKFLFIFGVFLLATSSLTFGDAKPHDDHAAAAAAAAAATGATTTTGLRKTVRKLRSEKSSTNGALMEQSYGFSQTKAKVLEQQRKAKGMVPEIAKAPKTNQSKEPQRILKKSKTSKDKNMKKKDKKKKKKTKSSPPPQQIATIEDVLIAAPASKSQEDVEEEIRGAVLDSSSSGRRNLQEDEAEDISVNVGYAVSYCTLIFIPPAEISNFVSCYVCVITLIMDAGTGIDVDEEAIAITELIDTGVFIADLDFVVAFAGGTASPSASPTPTTALPDSPSSAPSGAASEIPFQSYALETDVVHNVLVAAPNTKSTVEVALEIEIEAENVLQENNIYLQSEVCGEGISVNVRQFCVILDCASIFILPAVTPDFVTCKNCTIVLDVLLIPDRTPSLVEAKTILTTNINDGTFTKDLEFLVVLAGASDLTYVPTAEPTASPTAPSSIP</sequence>
<gene>
    <name evidence="3" type="ORF">FRACYDRAFT_238413</name>
</gene>
<proteinExistence type="predicted"/>
<dbReference type="EMBL" id="KV784357">
    <property type="protein sequence ID" value="OEU17982.1"/>
    <property type="molecule type" value="Genomic_DNA"/>
</dbReference>
<feature type="chain" id="PRO_5009193191" evidence="2">
    <location>
        <begin position="28"/>
        <end position="448"/>
    </location>
</feature>
<evidence type="ECO:0000313" key="3">
    <source>
        <dbReference type="EMBL" id="OEU17982.1"/>
    </source>
</evidence>
<dbReference type="InParanoid" id="A0A1E7FIH8"/>
<keyword evidence="2" id="KW-0732">Signal</keyword>